<evidence type="ECO:0000256" key="4">
    <source>
        <dbReference type="ARBA" id="ARBA00023136"/>
    </source>
</evidence>
<dbReference type="Gene3D" id="1.10.287.70">
    <property type="match status" value="1"/>
</dbReference>
<dbReference type="Pfam" id="PF00520">
    <property type="entry name" value="Ion_trans"/>
    <property type="match status" value="1"/>
</dbReference>
<gene>
    <name evidence="8" type="ORF">PCOR1329_LOCUS56927</name>
</gene>
<dbReference type="PANTHER" id="PTHR10037:SF62">
    <property type="entry name" value="SODIUM CHANNEL PROTEIN 60E"/>
    <property type="match status" value="1"/>
</dbReference>
<feature type="transmembrane region" description="Helical" evidence="6">
    <location>
        <begin position="301"/>
        <end position="322"/>
    </location>
</feature>
<dbReference type="Gene3D" id="1.20.120.350">
    <property type="entry name" value="Voltage-gated potassium channels. Chain C"/>
    <property type="match status" value="1"/>
</dbReference>
<accession>A0ABN9VH23</accession>
<name>A0ABN9VH23_9DINO</name>
<keyword evidence="3 6" id="KW-1133">Transmembrane helix</keyword>
<evidence type="ECO:0000256" key="3">
    <source>
        <dbReference type="ARBA" id="ARBA00022989"/>
    </source>
</evidence>
<evidence type="ECO:0000313" key="9">
    <source>
        <dbReference type="Proteomes" id="UP001189429"/>
    </source>
</evidence>
<dbReference type="InterPro" id="IPR043203">
    <property type="entry name" value="VGCC_Ca_Na"/>
</dbReference>
<comment type="subcellular location">
    <subcellularLocation>
        <location evidence="1">Membrane</location>
        <topology evidence="1">Multi-pass membrane protein</topology>
    </subcellularLocation>
</comment>
<dbReference type="InterPro" id="IPR005821">
    <property type="entry name" value="Ion_trans_dom"/>
</dbReference>
<keyword evidence="9" id="KW-1185">Reference proteome</keyword>
<evidence type="ECO:0000256" key="5">
    <source>
        <dbReference type="SAM" id="Coils"/>
    </source>
</evidence>
<feature type="transmembrane region" description="Helical" evidence="6">
    <location>
        <begin position="239"/>
        <end position="257"/>
    </location>
</feature>
<evidence type="ECO:0000256" key="2">
    <source>
        <dbReference type="ARBA" id="ARBA00022692"/>
    </source>
</evidence>
<dbReference type="EMBL" id="CAUYUJ010017021">
    <property type="protein sequence ID" value="CAK0870961.1"/>
    <property type="molecule type" value="Genomic_DNA"/>
</dbReference>
<feature type="coiled-coil region" evidence="5">
    <location>
        <begin position="29"/>
        <end position="56"/>
    </location>
</feature>
<dbReference type="InterPro" id="IPR018247">
    <property type="entry name" value="EF_Hand_1_Ca_BS"/>
</dbReference>
<dbReference type="Proteomes" id="UP001189429">
    <property type="component" value="Unassembled WGS sequence"/>
</dbReference>
<dbReference type="InterPro" id="IPR027359">
    <property type="entry name" value="Volt_channel_dom_sf"/>
</dbReference>
<dbReference type="PROSITE" id="PS00018">
    <property type="entry name" value="EF_HAND_1"/>
    <property type="match status" value="1"/>
</dbReference>
<reference evidence="8" key="1">
    <citation type="submission" date="2023-10" db="EMBL/GenBank/DDBJ databases">
        <authorList>
            <person name="Chen Y."/>
            <person name="Shah S."/>
            <person name="Dougan E. K."/>
            <person name="Thang M."/>
            <person name="Chan C."/>
        </authorList>
    </citation>
    <scope>NUCLEOTIDE SEQUENCE [LARGE SCALE GENOMIC DNA]</scope>
</reference>
<comment type="caution">
    <text evidence="8">The sequence shown here is derived from an EMBL/GenBank/DDBJ whole genome shotgun (WGS) entry which is preliminary data.</text>
</comment>
<dbReference type="InterPro" id="IPR002048">
    <property type="entry name" value="EF_hand_dom"/>
</dbReference>
<evidence type="ECO:0000259" key="7">
    <source>
        <dbReference type="PROSITE" id="PS50222"/>
    </source>
</evidence>
<keyword evidence="2 6" id="KW-0812">Transmembrane</keyword>
<feature type="domain" description="EF-hand" evidence="7">
    <location>
        <begin position="427"/>
        <end position="462"/>
    </location>
</feature>
<keyword evidence="4 6" id="KW-0472">Membrane</keyword>
<organism evidence="8 9">
    <name type="scientific">Prorocentrum cordatum</name>
    <dbReference type="NCBI Taxonomy" id="2364126"/>
    <lineage>
        <taxon>Eukaryota</taxon>
        <taxon>Sar</taxon>
        <taxon>Alveolata</taxon>
        <taxon>Dinophyceae</taxon>
        <taxon>Prorocentrales</taxon>
        <taxon>Prorocentraceae</taxon>
        <taxon>Prorocentrum</taxon>
    </lineage>
</organism>
<feature type="transmembrane region" description="Helical" evidence="6">
    <location>
        <begin position="379"/>
        <end position="402"/>
    </location>
</feature>
<evidence type="ECO:0000256" key="1">
    <source>
        <dbReference type="ARBA" id="ARBA00004141"/>
    </source>
</evidence>
<protein>
    <recommendedName>
        <fullName evidence="7">EF-hand domain-containing protein</fullName>
    </recommendedName>
</protein>
<sequence>MGGAVASHWLGDEADKENKGFDFLIHRAWAAHSAEIRELQEEVRSLREKLAAAGGNKANTPDELPHSLSDVDSAVPARMNSTGSALNDEYCTVVKSLMCRSNSAISRDTGVTARAKNVVSHWKQVSREGFGSTPQRRQSQVQPQSMLHRFVQHPWFEMFIAGVIIVNAGVMSAEAQYQGFDLAVWTGHESADGVSSDVWPHAEVVFDIADWMFGTFFVFELTVRIIGLRLRFVQDLWNWVDFSIVAYWLYSRFYVYMNVNAQMVRLARLARLLRLVRLCRFLHSAKFDALYLITTSLKGSVAILAWAFSLLLILHVLLALVVNQTLHQWYFQESEAEAQVEVFEYFGSFSRSLVTMFELTLANWPQPARVLMEKVHEATFIYSIMHKMVLGFAVIGIVNGVFIQETFKVSTMDDAEMVRQASRKEKVHVAKMRRLFLEADEDKSGTVDKDEWLRICEDSWVQTWLKAQDLYITDPAGLGFDHLEDGMGMLTAEALIHGTAQMKGEASPHAMARLMKDVCLSVKSIEGRLGAACPGVPDSFCIPPIARSASPSFPPQ</sequence>
<proteinExistence type="predicted"/>
<keyword evidence="5" id="KW-0175">Coiled coil</keyword>
<dbReference type="SUPFAM" id="SSF81324">
    <property type="entry name" value="Voltage-gated potassium channels"/>
    <property type="match status" value="1"/>
</dbReference>
<dbReference type="PROSITE" id="PS50222">
    <property type="entry name" value="EF_HAND_2"/>
    <property type="match status" value="1"/>
</dbReference>
<dbReference type="PANTHER" id="PTHR10037">
    <property type="entry name" value="VOLTAGE-GATED CATION CHANNEL CALCIUM AND SODIUM"/>
    <property type="match status" value="1"/>
</dbReference>
<evidence type="ECO:0000313" key="8">
    <source>
        <dbReference type="EMBL" id="CAK0870961.1"/>
    </source>
</evidence>
<evidence type="ECO:0000256" key="6">
    <source>
        <dbReference type="SAM" id="Phobius"/>
    </source>
</evidence>